<dbReference type="eggNOG" id="COG3391">
    <property type="taxonomic scope" value="Bacteria"/>
</dbReference>
<dbReference type="STRING" id="762903.Pedsa_1372"/>
<dbReference type="OrthoDB" id="1204817at2"/>
<proteinExistence type="predicted"/>
<dbReference type="AlphaFoldDB" id="F0SEP8"/>
<dbReference type="Proteomes" id="UP000000310">
    <property type="component" value="Chromosome"/>
</dbReference>
<dbReference type="EMBL" id="CP002545">
    <property type="protein sequence ID" value="ADY51938.1"/>
    <property type="molecule type" value="Genomic_DNA"/>
</dbReference>
<reference evidence="3" key="2">
    <citation type="submission" date="2011-02" db="EMBL/GenBank/DDBJ databases">
        <title>The complete genome of Pedobacter saltans DSM 12145.</title>
        <authorList>
            <consortium name="US DOE Joint Genome Institute (JGI-PGF)"/>
            <person name="Lucas S."/>
            <person name="Copeland A."/>
            <person name="Lapidus A."/>
            <person name="Bruce D."/>
            <person name="Goodwin L."/>
            <person name="Pitluck S."/>
            <person name="Kyrpides N."/>
            <person name="Mavromatis K."/>
            <person name="Pagani I."/>
            <person name="Ivanova N."/>
            <person name="Ovchinnikova G."/>
            <person name="Lu M."/>
            <person name="Detter J.C."/>
            <person name="Han C."/>
            <person name="Land M."/>
            <person name="Hauser L."/>
            <person name="Markowitz V."/>
            <person name="Cheng J.-F."/>
            <person name="Hugenholtz P."/>
            <person name="Woyke T."/>
            <person name="Wu D."/>
            <person name="Tindall B."/>
            <person name="Pomrenke H.G."/>
            <person name="Brambilla E."/>
            <person name="Klenk H.-P."/>
            <person name="Eisen J.A."/>
        </authorList>
    </citation>
    <scope>NUCLEOTIDE SEQUENCE [LARGE SCALE GENOMIC DNA]</scope>
    <source>
        <strain evidence="3">ATCC 51119 / DSM 12145 / JCM 21818 / LMG 10337 / NBRC 100064 / NCIMB 13643</strain>
    </source>
</reference>
<dbReference type="PROSITE" id="PS51257">
    <property type="entry name" value="PROKAR_LIPOPROTEIN"/>
    <property type="match status" value="1"/>
</dbReference>
<dbReference type="NCBIfam" id="TIGR04456">
    <property type="entry name" value="LruC_dom"/>
    <property type="match status" value="1"/>
</dbReference>
<evidence type="ECO:0000259" key="1">
    <source>
        <dbReference type="Pfam" id="PF16130"/>
    </source>
</evidence>
<dbReference type="InterPro" id="IPR032295">
    <property type="entry name" value="DUF4842"/>
</dbReference>
<dbReference type="RefSeq" id="WP_013632437.1">
    <property type="nucleotide sequence ID" value="NC_015177.1"/>
</dbReference>
<reference evidence="2 3" key="1">
    <citation type="journal article" date="2011" name="Stand. Genomic Sci.">
        <title>Complete genome sequence of the gliding, heparinolytic Pedobacter saltans type strain (113).</title>
        <authorList>
            <person name="Liolios K."/>
            <person name="Sikorski J."/>
            <person name="Lu M."/>
            <person name="Nolan M."/>
            <person name="Lapidus A."/>
            <person name="Lucas S."/>
            <person name="Hammon N."/>
            <person name="Deshpande S."/>
            <person name="Cheng J.F."/>
            <person name="Tapia R."/>
            <person name="Han C."/>
            <person name="Goodwin L."/>
            <person name="Pitluck S."/>
            <person name="Huntemann M."/>
            <person name="Ivanova N."/>
            <person name="Pagani I."/>
            <person name="Mavromatis K."/>
            <person name="Ovchinikova G."/>
            <person name="Pati A."/>
            <person name="Chen A."/>
            <person name="Palaniappan K."/>
            <person name="Land M."/>
            <person name="Hauser L."/>
            <person name="Brambilla E.M."/>
            <person name="Kotsyurbenko O."/>
            <person name="Rohde M."/>
            <person name="Tindall B.J."/>
            <person name="Abt B."/>
            <person name="Goker M."/>
            <person name="Detter J.C."/>
            <person name="Woyke T."/>
            <person name="Bristow J."/>
            <person name="Eisen J.A."/>
            <person name="Markowitz V."/>
            <person name="Hugenholtz P."/>
            <person name="Klenk H.P."/>
            <person name="Kyrpides N.C."/>
        </authorList>
    </citation>
    <scope>NUCLEOTIDE SEQUENCE [LARGE SCALE GENOMIC DNA]</scope>
    <source>
        <strain evidence="3">ATCC 51119 / DSM 12145 / JCM 21818 / LMG 10337 / NBRC 100064 / NCIMB 13643</strain>
    </source>
</reference>
<accession>F0SEP8</accession>
<evidence type="ECO:0000313" key="2">
    <source>
        <dbReference type="EMBL" id="ADY51938.1"/>
    </source>
</evidence>
<keyword evidence="3" id="KW-1185">Reference proteome</keyword>
<dbReference type="KEGG" id="psn:Pedsa_1372"/>
<name>F0SEP8_PSESL</name>
<evidence type="ECO:0000313" key="3">
    <source>
        <dbReference type="Proteomes" id="UP000000310"/>
    </source>
</evidence>
<dbReference type="Pfam" id="PF16130">
    <property type="entry name" value="DUF4842"/>
    <property type="match status" value="1"/>
</dbReference>
<feature type="domain" description="DUF4842" evidence="1">
    <location>
        <begin position="606"/>
        <end position="800"/>
    </location>
</feature>
<dbReference type="HOGENOM" id="CLU_020783_0_0_10"/>
<sequence length="814" mass="87267">MKIKYFSILAIAFLAACKKDDVSVSDFGKSLSEVNISAQFDWKTTHDVNFSIGVSDSRFADKKHVITIYSGDPGNGGQIILKGSATLVEPYNAKIALPITIAQVYVVKTAPDGSTVSGAVNLTSTNVSVAISENSVVGPVSGIKSVKSFASGFSILSAPVAEPSPAVPVGAIVVSSSYQNGYNFEANKTYVINGNNIEINNINEVRGAVYVTGTNVALRGAKLLAGSELYILSGASVNFQNFNYNGNGNAIFKIFGAVTGLDNLHVKGTFYNTKDLKINGVLYVSEGSTATNFGSTLEVTANLDNAGTFNNHGILTVRGNLNSNNNNPAFVNTGIVNLYDNSTYTGTFRNDNTFSVTRGEINLNGPSMINNGTLIATNSKINVSGTVSNNGSVTVRELNNTGSGKIINNCKWWVLTDFNNDSKFDNYSYLQVDNGSNLKGTFNLYNGAMLSTKYLWAADGIIEGFGNDTSLVKVITSSNEGVSANGGVKFKGKFQYCDPSRTINPSRFDGVAKQGCGVYIAKTSCNTVGNGTAPAPIKPDTDGDGIIDEEDDYPNDPTKAFKNYSLNYSTGGSSVAFEDSWPLKGDYDLNDIVITYRYMIVTNAQNKVVQVNADYKLLATGGKFNNGAGIQFNLPAASAKNFTGKAGTYLESGQDSVVVILFEDSRKEQQTWNTNPGETVSPVVDYSITFDVVNGPLLSAFGVSAYNPFIWNNTTGYGRGYETHLLGKKATNKVNSNLFGTGDDNSKSGRTYSTHDNLPWALEIPTAPFKYPKERVAITDAYLKFAQWAASSGTEYPNWYTNSASGYVNNSLLY</sequence>
<gene>
    <name evidence="2" type="ordered locus">Pedsa_1372</name>
</gene>
<protein>
    <recommendedName>
        <fullName evidence="1">DUF4842 domain-containing protein</fullName>
    </recommendedName>
</protein>
<organism evidence="2 3">
    <name type="scientific">Pseudopedobacter saltans (strain ATCC 51119 / DSM 12145 / JCM 21818 / CCUG 39354 / LMG 10337 / NBRC 100064 / NCIMB 13643)</name>
    <name type="common">Pedobacter saltans</name>
    <dbReference type="NCBI Taxonomy" id="762903"/>
    <lineage>
        <taxon>Bacteria</taxon>
        <taxon>Pseudomonadati</taxon>
        <taxon>Bacteroidota</taxon>
        <taxon>Sphingobacteriia</taxon>
        <taxon>Sphingobacteriales</taxon>
        <taxon>Sphingobacteriaceae</taxon>
        <taxon>Pseudopedobacter</taxon>
    </lineage>
</organism>
<dbReference type="InterPro" id="IPR031025">
    <property type="entry name" value="LruC_dom"/>
</dbReference>